<evidence type="ECO:0000256" key="2">
    <source>
        <dbReference type="ARBA" id="ARBA00022448"/>
    </source>
</evidence>
<dbReference type="SUPFAM" id="SSF53822">
    <property type="entry name" value="Periplasmic binding protein-like I"/>
    <property type="match status" value="1"/>
</dbReference>
<dbReference type="Pfam" id="PF13458">
    <property type="entry name" value="Peripla_BP_6"/>
    <property type="match status" value="1"/>
</dbReference>
<comment type="similarity">
    <text evidence="1">Belongs to the leucine-binding protein family.</text>
</comment>
<evidence type="ECO:0000256" key="5">
    <source>
        <dbReference type="SAM" id="SignalP"/>
    </source>
</evidence>
<feature type="domain" description="Leucine-binding protein" evidence="6">
    <location>
        <begin position="43"/>
        <end position="384"/>
    </location>
</feature>
<dbReference type="Proteomes" id="UP000809273">
    <property type="component" value="Unassembled WGS sequence"/>
</dbReference>
<protein>
    <submittedName>
        <fullName evidence="7">ABC transporter substrate-binding protein</fullName>
    </submittedName>
</protein>
<keyword evidence="2" id="KW-0813">Transport</keyword>
<reference evidence="7" key="2">
    <citation type="submission" date="2021-01" db="EMBL/GenBank/DDBJ databases">
        <authorList>
            <person name="Hahn C.R."/>
            <person name="Youssef N.H."/>
            <person name="Elshahed M."/>
        </authorList>
    </citation>
    <scope>NUCLEOTIDE SEQUENCE</scope>
    <source>
        <strain evidence="7">Zod_Metabat.24</strain>
    </source>
</reference>
<organism evidence="7 8">
    <name type="scientific">Candidatus Zymogenus saltonus</name>
    <dbReference type="NCBI Taxonomy" id="2844893"/>
    <lineage>
        <taxon>Bacteria</taxon>
        <taxon>Deltaproteobacteria</taxon>
        <taxon>Candidatus Zymogenia</taxon>
        <taxon>Candidatus Zymogeniales</taxon>
        <taxon>Candidatus Zymogenaceae</taxon>
        <taxon>Candidatus Zymogenus</taxon>
    </lineage>
</organism>
<dbReference type="PROSITE" id="PS51257">
    <property type="entry name" value="PROKAR_LIPOPROTEIN"/>
    <property type="match status" value="1"/>
</dbReference>
<evidence type="ECO:0000256" key="4">
    <source>
        <dbReference type="ARBA" id="ARBA00022970"/>
    </source>
</evidence>
<dbReference type="PRINTS" id="PR00337">
    <property type="entry name" value="LEUILEVALBP"/>
</dbReference>
<feature type="chain" id="PRO_5039096710" evidence="5">
    <location>
        <begin position="26"/>
        <end position="396"/>
    </location>
</feature>
<dbReference type="CDD" id="cd06349">
    <property type="entry name" value="PBP1_ABC_HAAT-like"/>
    <property type="match status" value="1"/>
</dbReference>
<dbReference type="InterPro" id="IPR028082">
    <property type="entry name" value="Peripla_BP_I"/>
</dbReference>
<gene>
    <name evidence="7" type="ORF">JW984_11600</name>
</gene>
<evidence type="ECO:0000313" key="8">
    <source>
        <dbReference type="Proteomes" id="UP000809273"/>
    </source>
</evidence>
<dbReference type="AlphaFoldDB" id="A0A9D8KFI9"/>
<dbReference type="InterPro" id="IPR028081">
    <property type="entry name" value="Leu-bd"/>
</dbReference>
<evidence type="ECO:0000256" key="3">
    <source>
        <dbReference type="ARBA" id="ARBA00022729"/>
    </source>
</evidence>
<dbReference type="InterPro" id="IPR000709">
    <property type="entry name" value="Leu_Ile_Val-bd"/>
</dbReference>
<sequence length="396" mass="42675">MKKLLNFRLLIFISILAISSALIFAACEKKPEPATGPEEATGPIKIGFAGPMSGDAAAYGEIIRNGIMMKIEEINEAGGINGRMLELVVGDELCDPKEAATIAQKFASDKEILAVIGHVCSSATLAALPYYKDAGLPAVSPTATNVDVCKKSEWMFRDVYRDDFQGEFIAKYAKEVLGLNTVAVFHENNDYAIGLMEAFKKGAEEVGLEVVGVESYVKDTVDFTPQLTKFKHLAPDGIFIAGYYQQGGLILNQAKKLGLTSQFMGADGLNNPELIEIAGKEASEGFIASSPFVYEAAGGEALKFKKDFEAKYDGMTPDWMAANGYDAVGIIAKAIEECGADRAKIRECLAGMNTEEKGYKGITGVTFFDENGDCLKPAYVSIIKAGEFVAAEKQMF</sequence>
<evidence type="ECO:0000313" key="7">
    <source>
        <dbReference type="EMBL" id="MBN1573831.1"/>
    </source>
</evidence>
<dbReference type="Gene3D" id="3.40.50.2300">
    <property type="match status" value="2"/>
</dbReference>
<evidence type="ECO:0000256" key="1">
    <source>
        <dbReference type="ARBA" id="ARBA00010062"/>
    </source>
</evidence>
<comment type="caution">
    <text evidence="7">The sequence shown here is derived from an EMBL/GenBank/DDBJ whole genome shotgun (WGS) entry which is preliminary data.</text>
</comment>
<keyword evidence="4" id="KW-0029">Amino-acid transport</keyword>
<keyword evidence="3 5" id="KW-0732">Signal</keyword>
<name>A0A9D8KFI9_9DELT</name>
<accession>A0A9D8KFI9</accession>
<dbReference type="EMBL" id="JAFGIX010000057">
    <property type="protein sequence ID" value="MBN1573831.1"/>
    <property type="molecule type" value="Genomic_DNA"/>
</dbReference>
<proteinExistence type="inferred from homology"/>
<dbReference type="PANTHER" id="PTHR47151:SF2">
    <property type="entry name" value="AMINO ACID BINDING PROTEIN"/>
    <property type="match status" value="1"/>
</dbReference>
<evidence type="ECO:0000259" key="6">
    <source>
        <dbReference type="Pfam" id="PF13458"/>
    </source>
</evidence>
<feature type="signal peptide" evidence="5">
    <location>
        <begin position="1"/>
        <end position="25"/>
    </location>
</feature>
<dbReference type="PANTHER" id="PTHR47151">
    <property type="entry name" value="LEU/ILE/VAL-BINDING ABC TRANSPORTER SUBUNIT"/>
    <property type="match status" value="1"/>
</dbReference>
<reference evidence="7" key="1">
    <citation type="journal article" date="2021" name="Environ. Microbiol.">
        <title>Genomic characterization of three novel Desulfobacterota classes expand the metabolic and phylogenetic diversity of the phylum.</title>
        <authorList>
            <person name="Murphy C.L."/>
            <person name="Biggerstaff J."/>
            <person name="Eichhorn A."/>
            <person name="Ewing E."/>
            <person name="Shahan R."/>
            <person name="Soriano D."/>
            <person name="Stewart S."/>
            <person name="VanMol K."/>
            <person name="Walker R."/>
            <person name="Walters P."/>
            <person name="Elshahed M.S."/>
            <person name="Youssef N.H."/>
        </authorList>
    </citation>
    <scope>NUCLEOTIDE SEQUENCE</scope>
    <source>
        <strain evidence="7">Zod_Metabat.24</strain>
    </source>
</reference>
<dbReference type="GO" id="GO:0006865">
    <property type="term" value="P:amino acid transport"/>
    <property type="evidence" value="ECO:0007669"/>
    <property type="project" value="UniProtKB-KW"/>
</dbReference>